<evidence type="ECO:0000256" key="1">
    <source>
        <dbReference type="SAM" id="MobiDB-lite"/>
    </source>
</evidence>
<feature type="compositionally biased region" description="Low complexity" evidence="1">
    <location>
        <begin position="83"/>
        <end position="95"/>
    </location>
</feature>
<dbReference type="Proteomes" id="UP000729402">
    <property type="component" value="Unassembled WGS sequence"/>
</dbReference>
<keyword evidence="3" id="KW-1185">Reference proteome</keyword>
<accession>A0A8J5QZQ5</accession>
<protein>
    <submittedName>
        <fullName evidence="2">Uncharacterized protein</fullName>
    </submittedName>
</protein>
<reference evidence="2" key="1">
    <citation type="journal article" date="2021" name="bioRxiv">
        <title>Whole Genome Assembly and Annotation of Northern Wild Rice, Zizania palustris L., Supports a Whole Genome Duplication in the Zizania Genus.</title>
        <authorList>
            <person name="Haas M."/>
            <person name="Kono T."/>
            <person name="Macchietto M."/>
            <person name="Millas R."/>
            <person name="McGilp L."/>
            <person name="Shao M."/>
            <person name="Duquette J."/>
            <person name="Hirsch C.N."/>
            <person name="Kimball J."/>
        </authorList>
    </citation>
    <scope>NUCLEOTIDE SEQUENCE</scope>
    <source>
        <tissue evidence="2">Fresh leaf tissue</tissue>
    </source>
</reference>
<feature type="compositionally biased region" description="Basic and acidic residues" evidence="1">
    <location>
        <begin position="1"/>
        <end position="11"/>
    </location>
</feature>
<gene>
    <name evidence="2" type="ORF">GUJ93_ZPchr0008g12491</name>
</gene>
<comment type="caution">
    <text evidence="2">The sequence shown here is derived from an EMBL/GenBank/DDBJ whole genome shotgun (WGS) entry which is preliminary data.</text>
</comment>
<name>A0A8J5QZQ5_ZIZPA</name>
<dbReference type="AlphaFoldDB" id="A0A8J5QZQ5"/>
<proteinExistence type="predicted"/>
<feature type="region of interest" description="Disordered" evidence="1">
    <location>
        <begin position="46"/>
        <end position="95"/>
    </location>
</feature>
<dbReference type="EMBL" id="JAAALK010000290">
    <property type="protein sequence ID" value="KAG8047555.1"/>
    <property type="molecule type" value="Genomic_DNA"/>
</dbReference>
<feature type="region of interest" description="Disordered" evidence="1">
    <location>
        <begin position="1"/>
        <end position="20"/>
    </location>
</feature>
<evidence type="ECO:0000313" key="3">
    <source>
        <dbReference type="Proteomes" id="UP000729402"/>
    </source>
</evidence>
<evidence type="ECO:0000313" key="2">
    <source>
        <dbReference type="EMBL" id="KAG8047555.1"/>
    </source>
</evidence>
<feature type="compositionally biased region" description="Basic residues" evidence="1">
    <location>
        <begin position="72"/>
        <end position="82"/>
    </location>
</feature>
<sequence>MEAQRDARPGGKTDGTTVSCGQTSWTRLLKHRRAWISVQWRRQQQLSEAGRWAAKQQNTPSNPIDLPSSRGTRTRRHARRFGARVASSAVGAGGK</sequence>
<reference evidence="2" key="2">
    <citation type="submission" date="2021-02" db="EMBL/GenBank/DDBJ databases">
        <authorList>
            <person name="Kimball J.A."/>
            <person name="Haas M.W."/>
            <person name="Macchietto M."/>
            <person name="Kono T."/>
            <person name="Duquette J."/>
            <person name="Shao M."/>
        </authorList>
    </citation>
    <scope>NUCLEOTIDE SEQUENCE</scope>
    <source>
        <tissue evidence="2">Fresh leaf tissue</tissue>
    </source>
</reference>
<organism evidence="2 3">
    <name type="scientific">Zizania palustris</name>
    <name type="common">Northern wild rice</name>
    <dbReference type="NCBI Taxonomy" id="103762"/>
    <lineage>
        <taxon>Eukaryota</taxon>
        <taxon>Viridiplantae</taxon>
        <taxon>Streptophyta</taxon>
        <taxon>Embryophyta</taxon>
        <taxon>Tracheophyta</taxon>
        <taxon>Spermatophyta</taxon>
        <taxon>Magnoliopsida</taxon>
        <taxon>Liliopsida</taxon>
        <taxon>Poales</taxon>
        <taxon>Poaceae</taxon>
        <taxon>BOP clade</taxon>
        <taxon>Oryzoideae</taxon>
        <taxon>Oryzeae</taxon>
        <taxon>Zizaniinae</taxon>
        <taxon>Zizania</taxon>
    </lineage>
</organism>